<organism evidence="5 6">
    <name type="scientific">Nocardiopsis ansamitocini</name>
    <dbReference type="NCBI Taxonomy" id="1670832"/>
    <lineage>
        <taxon>Bacteria</taxon>
        <taxon>Bacillati</taxon>
        <taxon>Actinomycetota</taxon>
        <taxon>Actinomycetes</taxon>
        <taxon>Streptosporangiales</taxon>
        <taxon>Nocardiopsidaceae</taxon>
        <taxon>Nocardiopsis</taxon>
    </lineage>
</organism>
<dbReference type="InterPro" id="IPR015797">
    <property type="entry name" value="NUDIX_hydrolase-like_dom_sf"/>
</dbReference>
<keyword evidence="3" id="KW-0460">Magnesium</keyword>
<dbReference type="SUPFAM" id="SSF55811">
    <property type="entry name" value="Nudix"/>
    <property type="match status" value="1"/>
</dbReference>
<dbReference type="GO" id="GO:0016787">
    <property type="term" value="F:hydrolase activity"/>
    <property type="evidence" value="ECO:0007669"/>
    <property type="project" value="UniProtKB-KW"/>
</dbReference>
<sequence>MNPHEHEGTPDHQRRPRRVTAHLLHTTPQGTVTAAHSVRVNFADDPQALLRAHADLPPTTAITPLDTRTELATTTDPATGARLAMHIDRLCYTTPTPAGPAIPLDQALTRLHHDLPARALTDHEPPRPTLALRRFCAYGLVTDPAGRILLSRIAPGFPGAGTWHLPGGGTDHGEDTHTALTREITEETGQDATPGRLITITHHHRTNQTGPDGTTGEIYAVWVFLSAYVARPCTPRVTETAGSTVDASWFTPQELAGLTLSTTARQAITQQHRS</sequence>
<dbReference type="InterPro" id="IPR020084">
    <property type="entry name" value="NUDIX_hydrolase_CS"/>
</dbReference>
<dbReference type="Proteomes" id="UP001165092">
    <property type="component" value="Unassembled WGS sequence"/>
</dbReference>
<evidence type="ECO:0000313" key="5">
    <source>
        <dbReference type="EMBL" id="GLU48469.1"/>
    </source>
</evidence>
<evidence type="ECO:0000256" key="3">
    <source>
        <dbReference type="ARBA" id="ARBA00022842"/>
    </source>
</evidence>
<dbReference type="Pfam" id="PF00293">
    <property type="entry name" value="NUDIX"/>
    <property type="match status" value="1"/>
</dbReference>
<feature type="domain" description="Nudix hydrolase" evidence="4">
    <location>
        <begin position="132"/>
        <end position="272"/>
    </location>
</feature>
<dbReference type="PROSITE" id="PS51462">
    <property type="entry name" value="NUDIX"/>
    <property type="match status" value="1"/>
</dbReference>
<accession>A0A9W6UJ55</accession>
<evidence type="ECO:0000313" key="6">
    <source>
        <dbReference type="Proteomes" id="UP001165092"/>
    </source>
</evidence>
<gene>
    <name evidence="5" type="ORF">Nans01_28200</name>
</gene>
<reference evidence="5" key="1">
    <citation type="submission" date="2023-02" db="EMBL/GenBank/DDBJ databases">
        <title>Nocardiopsis ansamitocini NBRC 112285.</title>
        <authorList>
            <person name="Ichikawa N."/>
            <person name="Sato H."/>
            <person name="Tonouchi N."/>
        </authorList>
    </citation>
    <scope>NUCLEOTIDE SEQUENCE</scope>
    <source>
        <strain evidence="5">NBRC 112285</strain>
    </source>
</reference>
<keyword evidence="2" id="KW-0378">Hydrolase</keyword>
<evidence type="ECO:0000256" key="1">
    <source>
        <dbReference type="ARBA" id="ARBA00001946"/>
    </source>
</evidence>
<comment type="cofactor">
    <cofactor evidence="1">
        <name>Mg(2+)</name>
        <dbReference type="ChEBI" id="CHEBI:18420"/>
    </cofactor>
</comment>
<dbReference type="AlphaFoldDB" id="A0A9W6UJ55"/>
<dbReference type="InterPro" id="IPR000086">
    <property type="entry name" value="NUDIX_hydrolase_dom"/>
</dbReference>
<keyword evidence="6" id="KW-1185">Reference proteome</keyword>
<dbReference type="PANTHER" id="PTHR43046:SF12">
    <property type="entry name" value="GDP-MANNOSE MANNOSYL HYDROLASE"/>
    <property type="match status" value="1"/>
</dbReference>
<name>A0A9W6UJ55_9ACTN</name>
<dbReference type="RefSeq" id="WP_285759946.1">
    <property type="nucleotide sequence ID" value="NZ_BSQG01000004.1"/>
</dbReference>
<protein>
    <recommendedName>
        <fullName evidence="4">Nudix hydrolase domain-containing protein</fullName>
    </recommendedName>
</protein>
<evidence type="ECO:0000256" key="2">
    <source>
        <dbReference type="ARBA" id="ARBA00022801"/>
    </source>
</evidence>
<dbReference type="PANTHER" id="PTHR43046">
    <property type="entry name" value="GDP-MANNOSE MANNOSYL HYDROLASE"/>
    <property type="match status" value="1"/>
</dbReference>
<comment type="caution">
    <text evidence="5">The sequence shown here is derived from an EMBL/GenBank/DDBJ whole genome shotgun (WGS) entry which is preliminary data.</text>
</comment>
<proteinExistence type="predicted"/>
<dbReference type="PROSITE" id="PS00893">
    <property type="entry name" value="NUDIX_BOX"/>
    <property type="match status" value="1"/>
</dbReference>
<evidence type="ECO:0000259" key="4">
    <source>
        <dbReference type="PROSITE" id="PS51462"/>
    </source>
</evidence>
<dbReference type="CDD" id="cd02883">
    <property type="entry name" value="NUDIX_Hydrolase"/>
    <property type="match status" value="1"/>
</dbReference>
<dbReference type="EMBL" id="BSQG01000004">
    <property type="protein sequence ID" value="GLU48469.1"/>
    <property type="molecule type" value="Genomic_DNA"/>
</dbReference>
<dbReference type="Gene3D" id="3.90.79.10">
    <property type="entry name" value="Nucleoside Triphosphate Pyrophosphohydrolase"/>
    <property type="match status" value="1"/>
</dbReference>